<dbReference type="Pfam" id="PF00534">
    <property type="entry name" value="Glycos_transf_1"/>
    <property type="match status" value="1"/>
</dbReference>
<comment type="caution">
    <text evidence="2">The sequence shown here is derived from an EMBL/GenBank/DDBJ whole genome shotgun (WGS) entry which is preliminary data.</text>
</comment>
<dbReference type="OrthoDB" id="9801609at2"/>
<dbReference type="STRING" id="1792845.BC343_10465"/>
<evidence type="ECO:0000313" key="2">
    <source>
        <dbReference type="EMBL" id="OOQ58073.1"/>
    </source>
</evidence>
<accession>A0A1S9PAR5</accession>
<organism evidence="2 3">
    <name type="scientific">Mucilaginibacter pedocola</name>
    <dbReference type="NCBI Taxonomy" id="1792845"/>
    <lineage>
        <taxon>Bacteria</taxon>
        <taxon>Pseudomonadati</taxon>
        <taxon>Bacteroidota</taxon>
        <taxon>Sphingobacteriia</taxon>
        <taxon>Sphingobacteriales</taxon>
        <taxon>Sphingobacteriaceae</taxon>
        <taxon>Mucilaginibacter</taxon>
    </lineage>
</organism>
<dbReference type="Gene3D" id="3.40.50.2000">
    <property type="entry name" value="Glycogen Phosphorylase B"/>
    <property type="match status" value="1"/>
</dbReference>
<name>A0A1S9PAR5_9SPHI</name>
<dbReference type="SUPFAM" id="SSF53756">
    <property type="entry name" value="UDP-Glycosyltransferase/glycogen phosphorylase"/>
    <property type="match status" value="1"/>
</dbReference>
<sequence>MNDRQKIALSYTYNELWIGGTYYTENLISALNTLPDAEKPHLVILVDNQADERAAKSKLTYPYINFQLGSGERNRLFQFVNKASGRLFKWKPFPQKIKGLQAVFPFYDCVQQSLAKKKIYWIPDFQESFAPEFFTADAIKSIQENQQNIQSSEEHLILSSYDALANFEHLYPAHTVKTYVLPFAVTHPPYQHLDTNWLLGKHGLPRHYFICPNQFWKHKNQLTVLQAVNLLKTKDLEPIVAFTGKTSDYRHPEYFESLQKYVNENGLSNNIKFLGFIDRAEQLKLMAESTAIIQPSFFEGWSTVVEDAKAINKALIASNINVHREQLAGSSAKFFSPNGPEELAELIQTAMTGPAFPPLYETDNYQSHIEKFGRGFLTICTA</sequence>
<evidence type="ECO:0000259" key="1">
    <source>
        <dbReference type="Pfam" id="PF00534"/>
    </source>
</evidence>
<dbReference type="PANTHER" id="PTHR46401">
    <property type="entry name" value="GLYCOSYLTRANSFERASE WBBK-RELATED"/>
    <property type="match status" value="1"/>
</dbReference>
<keyword evidence="3" id="KW-1185">Reference proteome</keyword>
<dbReference type="PANTHER" id="PTHR46401:SF8">
    <property type="entry name" value="BLL6006 PROTEIN"/>
    <property type="match status" value="1"/>
</dbReference>
<dbReference type="RefSeq" id="WP_078349802.1">
    <property type="nucleotide sequence ID" value="NZ_MBTF01000034.1"/>
</dbReference>
<proteinExistence type="predicted"/>
<feature type="domain" description="Glycosyl transferase family 1" evidence="1">
    <location>
        <begin position="207"/>
        <end position="354"/>
    </location>
</feature>
<dbReference type="Proteomes" id="UP000189739">
    <property type="component" value="Unassembled WGS sequence"/>
</dbReference>
<evidence type="ECO:0000313" key="3">
    <source>
        <dbReference type="Proteomes" id="UP000189739"/>
    </source>
</evidence>
<protein>
    <recommendedName>
        <fullName evidence="1">Glycosyl transferase family 1 domain-containing protein</fullName>
    </recommendedName>
</protein>
<dbReference type="EMBL" id="MBTF01000034">
    <property type="protein sequence ID" value="OOQ58073.1"/>
    <property type="molecule type" value="Genomic_DNA"/>
</dbReference>
<dbReference type="GO" id="GO:0016757">
    <property type="term" value="F:glycosyltransferase activity"/>
    <property type="evidence" value="ECO:0007669"/>
    <property type="project" value="InterPro"/>
</dbReference>
<dbReference type="AlphaFoldDB" id="A0A1S9PAR5"/>
<gene>
    <name evidence="2" type="ORF">BC343_10465</name>
</gene>
<dbReference type="InterPro" id="IPR001296">
    <property type="entry name" value="Glyco_trans_1"/>
</dbReference>
<reference evidence="2 3" key="1">
    <citation type="submission" date="2016-07" db="EMBL/GenBank/DDBJ databases">
        <title>Genomic analysis of zinc-resistant bacterium Mucilaginibacter pedocola TBZ30.</title>
        <authorList>
            <person name="Huang J."/>
            <person name="Tang J."/>
        </authorList>
    </citation>
    <scope>NUCLEOTIDE SEQUENCE [LARGE SCALE GENOMIC DNA]</scope>
    <source>
        <strain evidence="2 3">TBZ30</strain>
    </source>
</reference>